<dbReference type="SMART" id="SM00823">
    <property type="entry name" value="PKS_PP"/>
    <property type="match status" value="1"/>
</dbReference>
<dbReference type="Pfam" id="PF00550">
    <property type="entry name" value="PP-binding"/>
    <property type="match status" value="1"/>
</dbReference>
<evidence type="ECO:0000256" key="2">
    <source>
        <dbReference type="ARBA" id="ARBA00022553"/>
    </source>
</evidence>
<name>A0ABV7P3Q9_9PSEU</name>
<keyword evidence="5" id="KW-1185">Reference proteome</keyword>
<proteinExistence type="predicted"/>
<comment type="caution">
    <text evidence="4">The sequence shown here is derived from an EMBL/GenBank/DDBJ whole genome shotgun (WGS) entry which is preliminary data.</text>
</comment>
<dbReference type="EMBL" id="JBHRWK010000038">
    <property type="protein sequence ID" value="MFC3452579.1"/>
    <property type="molecule type" value="Genomic_DNA"/>
</dbReference>
<evidence type="ECO:0000313" key="4">
    <source>
        <dbReference type="EMBL" id="MFC3452579.1"/>
    </source>
</evidence>
<accession>A0ABV7P3Q9</accession>
<dbReference type="RefSeq" id="WP_378241355.1">
    <property type="nucleotide sequence ID" value="NZ_JBHRWK010000038.1"/>
</dbReference>
<gene>
    <name evidence="4" type="ORF">ACFOSH_24335</name>
</gene>
<reference evidence="5" key="1">
    <citation type="journal article" date="2019" name="Int. J. Syst. Evol. Microbiol.">
        <title>The Global Catalogue of Microorganisms (GCM) 10K type strain sequencing project: providing services to taxonomists for standard genome sequencing and annotation.</title>
        <authorList>
            <consortium name="The Broad Institute Genomics Platform"/>
            <consortium name="The Broad Institute Genome Sequencing Center for Infectious Disease"/>
            <person name="Wu L."/>
            <person name="Ma J."/>
        </authorList>
    </citation>
    <scope>NUCLEOTIDE SEQUENCE [LARGE SCALE GENOMIC DNA]</scope>
    <source>
        <strain evidence="5">CGMCC 4.7676</strain>
    </source>
</reference>
<feature type="domain" description="Carrier" evidence="3">
    <location>
        <begin position="71"/>
        <end position="146"/>
    </location>
</feature>
<dbReference type="SUPFAM" id="SSF56801">
    <property type="entry name" value="Acetyl-CoA synthetase-like"/>
    <property type="match status" value="1"/>
</dbReference>
<keyword evidence="1" id="KW-0596">Phosphopantetheine</keyword>
<dbReference type="SUPFAM" id="SSF47336">
    <property type="entry name" value="ACP-like"/>
    <property type="match status" value="1"/>
</dbReference>
<dbReference type="InterPro" id="IPR020806">
    <property type="entry name" value="PKS_PP-bd"/>
</dbReference>
<sequence>MTADRRLVVAAVVTGTPGDVIRSHGATLLPAHMLPERVAVVESLPLTANGKVDRAAIATLARLEDQDDSSAPTGAAETAVAEILAEVLGLDHVGWDQSFFTLGGDSLRATRFITELRTRLGVTLTLSALFAAPTVEGVARAVSAQITLDAVMEEGMV</sequence>
<evidence type="ECO:0000313" key="5">
    <source>
        <dbReference type="Proteomes" id="UP001595645"/>
    </source>
</evidence>
<evidence type="ECO:0000259" key="3">
    <source>
        <dbReference type="PROSITE" id="PS50075"/>
    </source>
</evidence>
<protein>
    <submittedName>
        <fullName evidence="4">Phosphopantetheine-binding protein</fullName>
    </submittedName>
</protein>
<dbReference type="InterPro" id="IPR045851">
    <property type="entry name" value="AMP-bd_C_sf"/>
</dbReference>
<evidence type="ECO:0000256" key="1">
    <source>
        <dbReference type="ARBA" id="ARBA00022450"/>
    </source>
</evidence>
<keyword evidence="2" id="KW-0597">Phosphoprotein</keyword>
<dbReference type="PANTHER" id="PTHR45527">
    <property type="entry name" value="NONRIBOSOMAL PEPTIDE SYNTHETASE"/>
    <property type="match status" value="1"/>
</dbReference>
<dbReference type="Gene3D" id="3.40.50.1820">
    <property type="entry name" value="alpha/beta hydrolase"/>
    <property type="match status" value="1"/>
</dbReference>
<dbReference type="PROSITE" id="PS50075">
    <property type="entry name" value="CARRIER"/>
    <property type="match status" value="1"/>
</dbReference>
<dbReference type="InterPro" id="IPR036736">
    <property type="entry name" value="ACP-like_sf"/>
</dbReference>
<dbReference type="InterPro" id="IPR029058">
    <property type="entry name" value="AB_hydrolase_fold"/>
</dbReference>
<dbReference type="Proteomes" id="UP001595645">
    <property type="component" value="Unassembled WGS sequence"/>
</dbReference>
<dbReference type="PANTHER" id="PTHR45527:SF1">
    <property type="entry name" value="FATTY ACID SYNTHASE"/>
    <property type="match status" value="1"/>
</dbReference>
<dbReference type="InterPro" id="IPR009081">
    <property type="entry name" value="PP-bd_ACP"/>
</dbReference>
<dbReference type="Gene3D" id="3.30.300.30">
    <property type="match status" value="1"/>
</dbReference>
<organism evidence="4 5">
    <name type="scientific">Amycolatopsis speibonae</name>
    <dbReference type="NCBI Taxonomy" id="1450224"/>
    <lineage>
        <taxon>Bacteria</taxon>
        <taxon>Bacillati</taxon>
        <taxon>Actinomycetota</taxon>
        <taxon>Actinomycetes</taxon>
        <taxon>Pseudonocardiales</taxon>
        <taxon>Pseudonocardiaceae</taxon>
        <taxon>Amycolatopsis</taxon>
    </lineage>
</organism>